<sequence>MTALPHITTRTGAWTHARGAVRIGIAAVVGFSTLLLGCASAPAADASAVESGPTYLLVRHAEKSTADPRDPTLTPAGEARAQRLAAELRDAPLVAVYSTDTRRTRATATPAAQAHGLSVEAYDPRAAEALARDLRTRHPRGLVLVVGHSNTVPALAAALCSCTVPPMGEHDYALRYRLRAPGADGPARLEAETW</sequence>
<dbReference type="Proteomes" id="UP000646426">
    <property type="component" value="Unassembled WGS sequence"/>
</dbReference>
<evidence type="ECO:0000313" key="1">
    <source>
        <dbReference type="EMBL" id="GHA69454.1"/>
    </source>
</evidence>
<dbReference type="SUPFAM" id="SSF53254">
    <property type="entry name" value="Phosphoglycerate mutase-like"/>
    <property type="match status" value="1"/>
</dbReference>
<keyword evidence="2" id="KW-1185">Reference proteome</keyword>
<dbReference type="RefSeq" id="WP_189452414.1">
    <property type="nucleotide sequence ID" value="NZ_BMYD01000001.1"/>
</dbReference>
<comment type="caution">
    <text evidence="1">The sequence shown here is derived from an EMBL/GenBank/DDBJ whole genome shotgun (WGS) entry which is preliminary data.</text>
</comment>
<evidence type="ECO:0008006" key="3">
    <source>
        <dbReference type="Google" id="ProtNLM"/>
    </source>
</evidence>
<proteinExistence type="predicted"/>
<dbReference type="CDD" id="cd07067">
    <property type="entry name" value="HP_PGM_like"/>
    <property type="match status" value="1"/>
</dbReference>
<reference evidence="1" key="2">
    <citation type="submission" date="2020-09" db="EMBL/GenBank/DDBJ databases">
        <authorList>
            <person name="Sun Q."/>
            <person name="Kim S."/>
        </authorList>
    </citation>
    <scope>NUCLEOTIDE SEQUENCE</scope>
    <source>
        <strain evidence="1">KCTC 23077</strain>
    </source>
</reference>
<dbReference type="Pfam" id="PF00300">
    <property type="entry name" value="His_Phos_1"/>
    <property type="match status" value="1"/>
</dbReference>
<reference evidence="1" key="1">
    <citation type="journal article" date="2014" name="Int. J. Syst. Evol. Microbiol.">
        <title>Complete genome sequence of Corynebacterium casei LMG S-19264T (=DSM 44701T), isolated from a smear-ripened cheese.</title>
        <authorList>
            <consortium name="US DOE Joint Genome Institute (JGI-PGF)"/>
            <person name="Walter F."/>
            <person name="Albersmeier A."/>
            <person name="Kalinowski J."/>
            <person name="Ruckert C."/>
        </authorList>
    </citation>
    <scope>NUCLEOTIDE SEQUENCE</scope>
    <source>
        <strain evidence="1">KCTC 23077</strain>
    </source>
</reference>
<evidence type="ECO:0000313" key="2">
    <source>
        <dbReference type="Proteomes" id="UP000646426"/>
    </source>
</evidence>
<dbReference type="Gene3D" id="3.40.50.1240">
    <property type="entry name" value="Phosphoglycerate mutase-like"/>
    <property type="match status" value="1"/>
</dbReference>
<dbReference type="InterPro" id="IPR029033">
    <property type="entry name" value="His_PPase_superfam"/>
</dbReference>
<dbReference type="InterPro" id="IPR013078">
    <property type="entry name" value="His_Pase_superF_clade-1"/>
</dbReference>
<accession>A0A918SUE4</accession>
<dbReference type="AlphaFoldDB" id="A0A918SUE4"/>
<organism evidence="1 2">
    <name type="scientific">Cognatilysobacter bugurensis</name>
    <dbReference type="NCBI Taxonomy" id="543356"/>
    <lineage>
        <taxon>Bacteria</taxon>
        <taxon>Pseudomonadati</taxon>
        <taxon>Pseudomonadota</taxon>
        <taxon>Gammaproteobacteria</taxon>
        <taxon>Lysobacterales</taxon>
        <taxon>Lysobacteraceae</taxon>
        <taxon>Cognatilysobacter</taxon>
    </lineage>
</organism>
<dbReference type="EMBL" id="BMYD01000001">
    <property type="protein sequence ID" value="GHA69454.1"/>
    <property type="molecule type" value="Genomic_DNA"/>
</dbReference>
<protein>
    <recommendedName>
        <fullName evidence="3">Histidine phosphatase family protein</fullName>
    </recommendedName>
</protein>
<gene>
    <name evidence="1" type="ORF">GCM10007067_01740</name>
</gene>
<name>A0A918SUE4_9GAMM</name>